<dbReference type="Gene3D" id="1.10.10.10">
    <property type="entry name" value="Winged helix-like DNA-binding domain superfamily/Winged helix DNA-binding domain"/>
    <property type="match status" value="1"/>
</dbReference>
<dbReference type="SUPFAM" id="SSF46785">
    <property type="entry name" value="Winged helix' DNA-binding domain"/>
    <property type="match status" value="1"/>
</dbReference>
<feature type="domain" description="WYL" evidence="3">
    <location>
        <begin position="139"/>
        <end position="205"/>
    </location>
</feature>
<dbReference type="PANTHER" id="PTHR34580">
    <property type="match status" value="1"/>
</dbReference>
<dbReference type="Pfam" id="PF08279">
    <property type="entry name" value="HTH_11"/>
    <property type="match status" value="1"/>
</dbReference>
<gene>
    <name evidence="4" type="ORF">BJ993_002535</name>
</gene>
<feature type="compositionally biased region" description="Basic and acidic residues" evidence="1">
    <location>
        <begin position="200"/>
        <end position="210"/>
    </location>
</feature>
<dbReference type="InterPro" id="IPR051534">
    <property type="entry name" value="CBASS_pafABC_assoc_protein"/>
</dbReference>
<sequence length="263" mass="28586">MNRTDRLYALVEELRAAGPRGRTASWLAARFEVSVRTVERDLSALGQAGVPLATRQGRNGGYSLDRSMTLPPLNFTPGEATAVAVALTSTVHPLFARDARSALHKILAAMPEPAIAEARAAAAKVRLVVPEVPDPDVAVAETIWRAVRDNHVLRIGYVDGDGVETERLVEPQQVVVGPRGSYLTAWCRLRRDDRVFRMDRVTRAERDPSPPRKPGPPGVPVGSGRGRRMPDAVRHPEEFFANTDTGLSRTGATVVPTTRHQGG</sequence>
<name>A0A7Y9ZIF0_9ACTN</name>
<dbReference type="RefSeq" id="WP_179649072.1">
    <property type="nucleotide sequence ID" value="NZ_JACBZM010000001.1"/>
</dbReference>
<evidence type="ECO:0000313" key="5">
    <source>
        <dbReference type="Proteomes" id="UP000562045"/>
    </source>
</evidence>
<feature type="compositionally biased region" description="Polar residues" evidence="1">
    <location>
        <begin position="242"/>
        <end position="263"/>
    </location>
</feature>
<feature type="compositionally biased region" description="Basic and acidic residues" evidence="1">
    <location>
        <begin position="228"/>
        <end position="238"/>
    </location>
</feature>
<keyword evidence="4" id="KW-0238">DNA-binding</keyword>
<evidence type="ECO:0000256" key="1">
    <source>
        <dbReference type="SAM" id="MobiDB-lite"/>
    </source>
</evidence>
<dbReference type="InterPro" id="IPR036388">
    <property type="entry name" value="WH-like_DNA-bd_sf"/>
</dbReference>
<organism evidence="4 5">
    <name type="scientific">Nocardioides aromaticivorans</name>
    <dbReference type="NCBI Taxonomy" id="200618"/>
    <lineage>
        <taxon>Bacteria</taxon>
        <taxon>Bacillati</taxon>
        <taxon>Actinomycetota</taxon>
        <taxon>Actinomycetes</taxon>
        <taxon>Propionibacteriales</taxon>
        <taxon>Nocardioidaceae</taxon>
        <taxon>Nocardioides</taxon>
    </lineage>
</organism>
<evidence type="ECO:0000313" key="4">
    <source>
        <dbReference type="EMBL" id="NYI45455.1"/>
    </source>
</evidence>
<dbReference type="PROSITE" id="PS52050">
    <property type="entry name" value="WYL"/>
    <property type="match status" value="1"/>
</dbReference>
<dbReference type="Proteomes" id="UP000562045">
    <property type="component" value="Unassembled WGS sequence"/>
</dbReference>
<dbReference type="InterPro" id="IPR013196">
    <property type="entry name" value="HTH_11"/>
</dbReference>
<dbReference type="Pfam" id="PF13280">
    <property type="entry name" value="WYL"/>
    <property type="match status" value="1"/>
</dbReference>
<feature type="region of interest" description="Disordered" evidence="1">
    <location>
        <begin position="200"/>
        <end position="263"/>
    </location>
</feature>
<dbReference type="InterPro" id="IPR036390">
    <property type="entry name" value="WH_DNA-bd_sf"/>
</dbReference>
<evidence type="ECO:0000259" key="3">
    <source>
        <dbReference type="Pfam" id="PF13280"/>
    </source>
</evidence>
<protein>
    <submittedName>
        <fullName evidence="4">Putative DNA-binding transcriptional regulator YafY</fullName>
    </submittedName>
</protein>
<comment type="caution">
    <text evidence="4">The sequence shown here is derived from an EMBL/GenBank/DDBJ whole genome shotgun (WGS) entry which is preliminary data.</text>
</comment>
<evidence type="ECO:0000259" key="2">
    <source>
        <dbReference type="Pfam" id="PF08279"/>
    </source>
</evidence>
<accession>A0A7Y9ZIF0</accession>
<dbReference type="InterPro" id="IPR026881">
    <property type="entry name" value="WYL_dom"/>
</dbReference>
<dbReference type="PANTHER" id="PTHR34580:SF1">
    <property type="entry name" value="PROTEIN PAFC"/>
    <property type="match status" value="1"/>
</dbReference>
<feature type="domain" description="Helix-turn-helix type 11" evidence="2">
    <location>
        <begin position="6"/>
        <end position="62"/>
    </location>
</feature>
<proteinExistence type="predicted"/>
<dbReference type="GO" id="GO:0003677">
    <property type="term" value="F:DNA binding"/>
    <property type="evidence" value="ECO:0007669"/>
    <property type="project" value="UniProtKB-KW"/>
</dbReference>
<dbReference type="EMBL" id="JACBZM010000001">
    <property type="protein sequence ID" value="NYI45455.1"/>
    <property type="molecule type" value="Genomic_DNA"/>
</dbReference>
<reference evidence="4 5" key="1">
    <citation type="submission" date="2020-07" db="EMBL/GenBank/DDBJ databases">
        <title>Sequencing the genomes of 1000 actinobacteria strains.</title>
        <authorList>
            <person name="Klenk H.-P."/>
        </authorList>
    </citation>
    <scope>NUCLEOTIDE SEQUENCE [LARGE SCALE GENOMIC DNA]</scope>
    <source>
        <strain evidence="4 5">DSM 15131</strain>
    </source>
</reference>
<dbReference type="AlphaFoldDB" id="A0A7Y9ZIF0"/>